<evidence type="ECO:0000313" key="2">
    <source>
        <dbReference type="EMBL" id="KTD23108.1"/>
    </source>
</evidence>
<dbReference type="CDD" id="cd06588">
    <property type="entry name" value="PhnB_like"/>
    <property type="match status" value="1"/>
</dbReference>
<reference evidence="2 3" key="1">
    <citation type="submission" date="2015-11" db="EMBL/GenBank/DDBJ databases">
        <title>Genomic analysis of 38 Legionella species identifies large and diverse effector repertoires.</title>
        <authorList>
            <person name="Burstein D."/>
            <person name="Amaro F."/>
            <person name="Zusman T."/>
            <person name="Lifshitz Z."/>
            <person name="Cohen O."/>
            <person name="Gilbert J.A."/>
            <person name="Pupko T."/>
            <person name="Shuman H.A."/>
            <person name="Segal G."/>
        </authorList>
    </citation>
    <scope>NUCLEOTIDE SEQUENCE [LARGE SCALE GENOMIC DNA]</scope>
    <source>
        <strain evidence="2 3">ATCC 49751</strain>
    </source>
</reference>
<sequence length="140" mass="15602">MNPITPYLFFNGNCREAMNFYKDCFGGELELTTYADAPEGNICPGSDIESARDKIMHSMLTVGNFSIMASDNPMGTPEVGDNVSLSIQCESIPETQELFEALSKGGKITMPLADTFWDAYFGMLIDKYGFHWMLNCPLKK</sequence>
<dbReference type="PANTHER" id="PTHR33990">
    <property type="entry name" value="PROTEIN YJDN-RELATED"/>
    <property type="match status" value="1"/>
</dbReference>
<comment type="caution">
    <text evidence="2">The sequence shown here is derived from an EMBL/GenBank/DDBJ whole genome shotgun (WGS) entry which is preliminary data.</text>
</comment>
<accession>A0A0W0VSA0</accession>
<dbReference type="PATRIC" id="fig|45067.4.peg.978"/>
<organism evidence="2 3">
    <name type="scientific">Legionella lansingensis</name>
    <dbReference type="NCBI Taxonomy" id="45067"/>
    <lineage>
        <taxon>Bacteria</taxon>
        <taxon>Pseudomonadati</taxon>
        <taxon>Pseudomonadota</taxon>
        <taxon>Gammaproteobacteria</taxon>
        <taxon>Legionellales</taxon>
        <taxon>Legionellaceae</taxon>
        <taxon>Legionella</taxon>
    </lineage>
</organism>
<keyword evidence="3" id="KW-1185">Reference proteome</keyword>
<evidence type="ECO:0000259" key="1">
    <source>
        <dbReference type="Pfam" id="PF06983"/>
    </source>
</evidence>
<dbReference type="EMBL" id="LNYI01000017">
    <property type="protein sequence ID" value="KTD23108.1"/>
    <property type="molecule type" value="Genomic_DNA"/>
</dbReference>
<dbReference type="InterPro" id="IPR029068">
    <property type="entry name" value="Glyas_Bleomycin-R_OHBP_Dase"/>
</dbReference>
<name>A0A0W0VSA0_9GAMM</name>
<dbReference type="Proteomes" id="UP000054869">
    <property type="component" value="Unassembled WGS sequence"/>
</dbReference>
<dbReference type="Gene3D" id="3.10.180.10">
    <property type="entry name" value="2,3-Dihydroxybiphenyl 1,2-Dioxygenase, domain 1"/>
    <property type="match status" value="1"/>
</dbReference>
<evidence type="ECO:0000313" key="3">
    <source>
        <dbReference type="Proteomes" id="UP000054869"/>
    </source>
</evidence>
<dbReference type="AlphaFoldDB" id="A0A0W0VSA0"/>
<feature type="domain" description="PhnB-like" evidence="1">
    <location>
        <begin position="4"/>
        <end position="133"/>
    </location>
</feature>
<proteinExistence type="predicted"/>
<protein>
    <submittedName>
        <fullName evidence="2">PhnB protein</fullName>
    </submittedName>
</protein>
<dbReference type="OrthoDB" id="9795306at2"/>
<dbReference type="STRING" id="45067.Llan_0946"/>
<dbReference type="Pfam" id="PF06983">
    <property type="entry name" value="3-dmu-9_3-mt"/>
    <property type="match status" value="1"/>
</dbReference>
<dbReference type="PANTHER" id="PTHR33990:SF1">
    <property type="entry name" value="PROTEIN YJDN"/>
    <property type="match status" value="1"/>
</dbReference>
<dbReference type="eggNOG" id="COG2764">
    <property type="taxonomic scope" value="Bacteria"/>
</dbReference>
<gene>
    <name evidence="2" type="ORF">Llan_0946</name>
</gene>
<dbReference type="SUPFAM" id="SSF54593">
    <property type="entry name" value="Glyoxalase/Bleomycin resistance protein/Dihydroxybiphenyl dioxygenase"/>
    <property type="match status" value="1"/>
</dbReference>
<dbReference type="InterPro" id="IPR028973">
    <property type="entry name" value="PhnB-like"/>
</dbReference>